<keyword evidence="8 9" id="KW-0119">Carbohydrate metabolism</keyword>
<evidence type="ECO:0000256" key="7">
    <source>
        <dbReference type="ARBA" id="ARBA00023235"/>
    </source>
</evidence>
<gene>
    <name evidence="9" type="primary">gmhA</name>
    <name evidence="12" type="ORF">ACD591_09240</name>
    <name evidence="11" type="ORF">FOE74_14875</name>
</gene>
<dbReference type="OrthoDB" id="9781311at2"/>
<evidence type="ECO:0000313" key="14">
    <source>
        <dbReference type="Proteomes" id="UP001570846"/>
    </source>
</evidence>
<keyword evidence="4 9" id="KW-0963">Cytoplasm</keyword>
<evidence type="ECO:0000256" key="3">
    <source>
        <dbReference type="ARBA" id="ARBA00009894"/>
    </source>
</evidence>
<comment type="subcellular location">
    <subcellularLocation>
        <location evidence="2 9">Cytoplasm</location>
    </subcellularLocation>
</comment>
<dbReference type="CDD" id="cd05006">
    <property type="entry name" value="SIS_GmhA"/>
    <property type="match status" value="1"/>
</dbReference>
<evidence type="ECO:0000256" key="4">
    <source>
        <dbReference type="ARBA" id="ARBA00022490"/>
    </source>
</evidence>
<feature type="binding site" evidence="9">
    <location>
        <begin position="119"/>
        <end position="121"/>
    </location>
    <ligand>
        <name>substrate</name>
    </ligand>
</feature>
<dbReference type="EMBL" id="VKKZ01000022">
    <property type="protein sequence ID" value="KAA6432386.1"/>
    <property type="molecule type" value="Genomic_DNA"/>
</dbReference>
<evidence type="ECO:0000256" key="6">
    <source>
        <dbReference type="ARBA" id="ARBA00022833"/>
    </source>
</evidence>
<comment type="cofactor">
    <cofactor evidence="9">
        <name>Zn(2+)</name>
        <dbReference type="ChEBI" id="CHEBI:29105"/>
    </cofactor>
    <text evidence="9">Binds 1 zinc ion per subunit.</text>
</comment>
<dbReference type="GO" id="GO:0005737">
    <property type="term" value="C:cytoplasm"/>
    <property type="evidence" value="ECO:0007669"/>
    <property type="project" value="UniProtKB-SubCell"/>
</dbReference>
<comment type="miscellaneous">
    <text evidence="9">The reaction produces a racemic mixture of D-glycero-alpha-D-manno-heptose 7-phosphate and D-glycero-beta-D-manno-heptose 7-phosphate.</text>
</comment>
<dbReference type="InterPro" id="IPR050099">
    <property type="entry name" value="SIS_GmhA/DiaA_subfam"/>
</dbReference>
<dbReference type="EC" id="5.3.1.28" evidence="9"/>
<feature type="binding site" evidence="9">
    <location>
        <position position="171"/>
    </location>
    <ligand>
        <name>Zn(2+)</name>
        <dbReference type="ChEBI" id="CHEBI:29105"/>
    </ligand>
</feature>
<feature type="binding site" evidence="9">
    <location>
        <position position="64"/>
    </location>
    <ligand>
        <name>substrate</name>
    </ligand>
</feature>
<dbReference type="Gene3D" id="3.40.50.10490">
    <property type="entry name" value="Glucose-6-phosphate isomerase like protein, domain 1"/>
    <property type="match status" value="1"/>
</dbReference>
<comment type="caution">
    <text evidence="11">The sequence shown here is derived from an EMBL/GenBank/DDBJ whole genome shotgun (WGS) entry which is preliminary data.</text>
</comment>
<name>A0A5M8QC42_9BACT</name>
<dbReference type="AlphaFoldDB" id="A0A5M8QC42"/>
<evidence type="ECO:0000313" key="12">
    <source>
        <dbReference type="EMBL" id="MFA1771472.1"/>
    </source>
</evidence>
<evidence type="ECO:0000313" key="11">
    <source>
        <dbReference type="EMBL" id="KAA6432386.1"/>
    </source>
</evidence>
<dbReference type="PANTHER" id="PTHR30390:SF6">
    <property type="entry name" value="DNAA INITIATOR-ASSOCIATING PROTEIN DIAA"/>
    <property type="match status" value="1"/>
</dbReference>
<proteinExistence type="inferred from homology"/>
<feature type="binding site" evidence="9">
    <location>
        <begin position="51"/>
        <end position="53"/>
    </location>
    <ligand>
        <name>substrate</name>
    </ligand>
</feature>
<keyword evidence="6 9" id="KW-0862">Zinc</keyword>
<reference evidence="11 13" key="1">
    <citation type="submission" date="2019-07" db="EMBL/GenBank/DDBJ databases">
        <authorList>
            <person name="Qu J.-H."/>
        </authorList>
    </citation>
    <scope>NUCLEOTIDE SEQUENCE [LARGE SCALE GENOMIC DNA]</scope>
    <source>
        <strain evidence="11 13">MDT1-10-3</strain>
    </source>
</reference>
<evidence type="ECO:0000259" key="10">
    <source>
        <dbReference type="PROSITE" id="PS51464"/>
    </source>
</evidence>
<keyword evidence="7 9" id="KW-0413">Isomerase</keyword>
<dbReference type="Pfam" id="PF13580">
    <property type="entry name" value="SIS_2"/>
    <property type="match status" value="1"/>
</dbReference>
<feature type="binding site" evidence="9">
    <location>
        <position position="171"/>
    </location>
    <ligand>
        <name>substrate</name>
    </ligand>
</feature>
<feature type="domain" description="SIS" evidence="10">
    <location>
        <begin position="36"/>
        <end position="195"/>
    </location>
</feature>
<dbReference type="GO" id="GO:0097367">
    <property type="term" value="F:carbohydrate derivative binding"/>
    <property type="evidence" value="ECO:0007669"/>
    <property type="project" value="InterPro"/>
</dbReference>
<comment type="pathway">
    <text evidence="9">Carbohydrate biosynthesis; D-glycero-D-manno-heptose 7-phosphate biosynthesis; D-glycero-alpha-D-manno-heptose 7-phosphate and D-glycero-beta-D-manno-heptose 7-phosphate from sedoheptulose 7-phosphate: step 1/1.</text>
</comment>
<evidence type="ECO:0000256" key="9">
    <source>
        <dbReference type="HAMAP-Rule" id="MF_00067"/>
    </source>
</evidence>
<dbReference type="InterPro" id="IPR001347">
    <property type="entry name" value="SIS_dom"/>
</dbReference>
<feature type="binding site" evidence="9">
    <location>
        <position position="179"/>
    </location>
    <ligand>
        <name>Zn(2+)</name>
        <dbReference type="ChEBI" id="CHEBI:29105"/>
    </ligand>
</feature>
<dbReference type="InterPro" id="IPR046348">
    <property type="entry name" value="SIS_dom_sf"/>
</dbReference>
<dbReference type="Proteomes" id="UP001570846">
    <property type="component" value="Unassembled WGS sequence"/>
</dbReference>
<dbReference type="UniPathway" id="UPA00041">
    <property type="reaction ID" value="UER00436"/>
</dbReference>
<dbReference type="RefSeq" id="WP_149099418.1">
    <property type="nucleotide sequence ID" value="NZ_BMMG01000005.1"/>
</dbReference>
<evidence type="ECO:0000256" key="1">
    <source>
        <dbReference type="ARBA" id="ARBA00000348"/>
    </source>
</evidence>
<comment type="similarity">
    <text evidence="3 9">Belongs to the SIS family. GmhA subfamily.</text>
</comment>
<feature type="binding site" evidence="9">
    <location>
        <position position="64"/>
    </location>
    <ligand>
        <name>Zn(2+)</name>
        <dbReference type="ChEBI" id="CHEBI:29105"/>
    </ligand>
</feature>
<dbReference type="InterPro" id="IPR035461">
    <property type="entry name" value="GmhA/DiaA"/>
</dbReference>
<evidence type="ECO:0000313" key="13">
    <source>
        <dbReference type="Proteomes" id="UP000323866"/>
    </source>
</evidence>
<keyword evidence="5 9" id="KW-0479">Metal-binding</keyword>
<feature type="binding site" evidence="9">
    <location>
        <begin position="93"/>
        <end position="94"/>
    </location>
    <ligand>
        <name>substrate</name>
    </ligand>
</feature>
<dbReference type="GO" id="GO:2001061">
    <property type="term" value="P:D-glycero-D-manno-heptose 7-phosphate biosynthetic process"/>
    <property type="evidence" value="ECO:0007669"/>
    <property type="project" value="UniProtKB-UniPathway"/>
</dbReference>
<evidence type="ECO:0000256" key="8">
    <source>
        <dbReference type="ARBA" id="ARBA00023277"/>
    </source>
</evidence>
<feature type="binding site" evidence="9">
    <location>
        <position position="60"/>
    </location>
    <ligand>
        <name>Zn(2+)</name>
        <dbReference type="ChEBI" id="CHEBI:29105"/>
    </ligand>
</feature>
<comment type="catalytic activity">
    <reaction evidence="1 9">
        <text>2 D-sedoheptulose 7-phosphate = D-glycero-alpha-D-manno-heptose 7-phosphate + D-glycero-beta-D-manno-heptose 7-phosphate</text>
        <dbReference type="Rhea" id="RHEA:27489"/>
        <dbReference type="ChEBI" id="CHEBI:57483"/>
        <dbReference type="ChEBI" id="CHEBI:60203"/>
        <dbReference type="ChEBI" id="CHEBI:60204"/>
        <dbReference type="EC" id="5.3.1.28"/>
    </reaction>
</comment>
<dbReference type="SUPFAM" id="SSF53697">
    <property type="entry name" value="SIS domain"/>
    <property type="match status" value="1"/>
</dbReference>
<dbReference type="Proteomes" id="UP000323866">
    <property type="component" value="Unassembled WGS sequence"/>
</dbReference>
<organism evidence="11 13">
    <name type="scientific">Rufibacter glacialis</name>
    <dbReference type="NCBI Taxonomy" id="1259555"/>
    <lineage>
        <taxon>Bacteria</taxon>
        <taxon>Pseudomonadati</taxon>
        <taxon>Bacteroidota</taxon>
        <taxon>Cytophagia</taxon>
        <taxon>Cytophagales</taxon>
        <taxon>Hymenobacteraceae</taxon>
        <taxon>Rufibacter</taxon>
    </lineage>
</organism>
<keyword evidence="14" id="KW-1185">Reference proteome</keyword>
<comment type="function">
    <text evidence="9">Catalyzes the isomerization of sedoheptulose 7-phosphate in D-glycero-D-manno-heptose 7-phosphate.</text>
</comment>
<dbReference type="PANTHER" id="PTHR30390">
    <property type="entry name" value="SEDOHEPTULOSE 7-PHOSPHATE ISOMERASE / DNAA INITIATOR-ASSOCIATING FACTOR FOR REPLICATION INITIATION"/>
    <property type="match status" value="1"/>
</dbReference>
<evidence type="ECO:0000256" key="2">
    <source>
        <dbReference type="ARBA" id="ARBA00004496"/>
    </source>
</evidence>
<dbReference type="InterPro" id="IPR004515">
    <property type="entry name" value="Phosphoheptose_Isoase"/>
</dbReference>
<sequence>MQDFISSKIQESIDVKAQLLKDKRLLETIAKVSDYISSAFKADKKVFFCGNGGSAADAQHLAAEFSGRFYLDRAPLFAEALHVNTSYLTAVANDYSYDEVYSRLIKAKGRNGDVLIGISTSGNSKNIINAFREAKKNNVLTVALTGESGGAMRNEVDYLLNVPSNDTPRIQESHILIGHIICEIVERELFVINNDK</sequence>
<dbReference type="GO" id="GO:0008968">
    <property type="term" value="F:D-sedoheptulose 7-phosphate isomerase activity"/>
    <property type="evidence" value="ECO:0007669"/>
    <property type="project" value="UniProtKB-UniRule"/>
</dbReference>
<dbReference type="GO" id="GO:0005975">
    <property type="term" value="P:carbohydrate metabolic process"/>
    <property type="evidence" value="ECO:0007669"/>
    <property type="project" value="UniProtKB-UniRule"/>
</dbReference>
<evidence type="ECO:0000256" key="5">
    <source>
        <dbReference type="ARBA" id="ARBA00022723"/>
    </source>
</evidence>
<accession>A0A5M8QC42</accession>
<feature type="binding site" evidence="9">
    <location>
        <position position="124"/>
    </location>
    <ligand>
        <name>substrate</name>
    </ligand>
</feature>
<dbReference type="HAMAP" id="MF_00067">
    <property type="entry name" value="GmhA"/>
    <property type="match status" value="1"/>
</dbReference>
<dbReference type="PROSITE" id="PS51464">
    <property type="entry name" value="SIS"/>
    <property type="match status" value="1"/>
</dbReference>
<protein>
    <recommendedName>
        <fullName evidence="9">Phosphoheptose isomerase</fullName>
        <ecNumber evidence="9">5.3.1.28</ecNumber>
    </recommendedName>
    <alternativeName>
        <fullName evidence="9">Sedoheptulose 7-phosphate isomerase</fullName>
    </alternativeName>
</protein>
<reference evidence="12 14" key="3">
    <citation type="submission" date="2024-08" db="EMBL/GenBank/DDBJ databases">
        <authorList>
            <person name="Wei W."/>
        </authorList>
    </citation>
    <scope>NUCLEOTIDE SEQUENCE [LARGE SCALE GENOMIC DNA]</scope>
    <source>
        <strain evidence="12 14">XU2</strain>
    </source>
</reference>
<dbReference type="GO" id="GO:0008270">
    <property type="term" value="F:zinc ion binding"/>
    <property type="evidence" value="ECO:0007669"/>
    <property type="project" value="UniProtKB-UniRule"/>
</dbReference>
<dbReference type="EMBL" id="JBGOGF010000004">
    <property type="protein sequence ID" value="MFA1771472.1"/>
    <property type="molecule type" value="Genomic_DNA"/>
</dbReference>
<reference evidence="11 13" key="2">
    <citation type="submission" date="2019-09" db="EMBL/GenBank/DDBJ databases">
        <title>A bacterium isolated from glacier soil.</title>
        <authorList>
            <person name="Liu Q."/>
        </authorList>
    </citation>
    <scope>NUCLEOTIDE SEQUENCE [LARGE SCALE GENOMIC DNA]</scope>
    <source>
        <strain evidence="11 13">MDT1-10-3</strain>
    </source>
</reference>